<sequence>MNKLSFLKLPKNPFGKMSVYFSILFFIFLSIFFFNASLDIKGSDTFLGNPHLAIPISLAGISGFLSCVLGIWSVLKYKERSIVVYISVLIGAFVCYWIIGEVFTPH</sequence>
<evidence type="ECO:0000256" key="1">
    <source>
        <dbReference type="SAM" id="Phobius"/>
    </source>
</evidence>
<dbReference type="AlphaFoldDB" id="A0A955L264"/>
<feature type="transmembrane region" description="Helical" evidence="1">
    <location>
        <begin position="20"/>
        <end position="40"/>
    </location>
</feature>
<keyword evidence="1" id="KW-0812">Transmembrane</keyword>
<keyword evidence="1" id="KW-0472">Membrane</keyword>
<comment type="caution">
    <text evidence="2">The sequence shown here is derived from an EMBL/GenBank/DDBJ whole genome shotgun (WGS) entry which is preliminary data.</text>
</comment>
<reference evidence="2" key="1">
    <citation type="submission" date="2020-04" db="EMBL/GenBank/DDBJ databases">
        <authorList>
            <person name="Zhang T."/>
        </authorList>
    </citation>
    <scope>NUCLEOTIDE SEQUENCE</scope>
    <source>
        <strain evidence="2">HKST-UBA13</strain>
    </source>
</reference>
<dbReference type="EMBL" id="JAGQLJ010000108">
    <property type="protein sequence ID" value="MCA9381468.1"/>
    <property type="molecule type" value="Genomic_DNA"/>
</dbReference>
<dbReference type="Proteomes" id="UP000775877">
    <property type="component" value="Unassembled WGS sequence"/>
</dbReference>
<evidence type="ECO:0000313" key="3">
    <source>
        <dbReference type="Proteomes" id="UP000775877"/>
    </source>
</evidence>
<accession>A0A955L264</accession>
<proteinExistence type="predicted"/>
<protein>
    <submittedName>
        <fullName evidence="2">Uncharacterized protein</fullName>
    </submittedName>
</protein>
<reference evidence="2" key="2">
    <citation type="journal article" date="2021" name="Microbiome">
        <title>Successional dynamics and alternative stable states in a saline activated sludge microbial community over 9 years.</title>
        <authorList>
            <person name="Wang Y."/>
            <person name="Ye J."/>
            <person name="Ju F."/>
            <person name="Liu L."/>
            <person name="Boyd J.A."/>
            <person name="Deng Y."/>
            <person name="Parks D.H."/>
            <person name="Jiang X."/>
            <person name="Yin X."/>
            <person name="Woodcroft B.J."/>
            <person name="Tyson G.W."/>
            <person name="Hugenholtz P."/>
            <person name="Polz M.F."/>
            <person name="Zhang T."/>
        </authorList>
    </citation>
    <scope>NUCLEOTIDE SEQUENCE</scope>
    <source>
        <strain evidence="2">HKST-UBA13</strain>
    </source>
</reference>
<keyword evidence="1" id="KW-1133">Transmembrane helix</keyword>
<feature type="transmembrane region" description="Helical" evidence="1">
    <location>
        <begin position="52"/>
        <end position="75"/>
    </location>
</feature>
<name>A0A955L264_9BACT</name>
<gene>
    <name evidence="2" type="ORF">KC678_04340</name>
</gene>
<feature type="transmembrane region" description="Helical" evidence="1">
    <location>
        <begin position="82"/>
        <end position="99"/>
    </location>
</feature>
<organism evidence="2 3">
    <name type="scientific">Candidatus Dojkabacteria bacterium</name>
    <dbReference type="NCBI Taxonomy" id="2099670"/>
    <lineage>
        <taxon>Bacteria</taxon>
        <taxon>Candidatus Dojkabacteria</taxon>
    </lineage>
</organism>
<evidence type="ECO:0000313" key="2">
    <source>
        <dbReference type="EMBL" id="MCA9381468.1"/>
    </source>
</evidence>